<dbReference type="PANTHER" id="PTHR43384">
    <property type="entry name" value="SEPTUM SITE-DETERMINING PROTEIN MIND HOMOLOG, CHLOROPLASTIC-RELATED"/>
    <property type="match status" value="1"/>
</dbReference>
<feature type="domain" description="Response regulatory" evidence="2">
    <location>
        <begin position="1"/>
        <end position="71"/>
    </location>
</feature>
<dbReference type="InterPro" id="IPR050625">
    <property type="entry name" value="ParA/MinD_ATPase"/>
</dbReference>
<dbReference type="GO" id="GO:0051782">
    <property type="term" value="P:negative regulation of cell division"/>
    <property type="evidence" value="ECO:0007669"/>
    <property type="project" value="TreeGrafter"/>
</dbReference>
<dbReference type="GO" id="GO:0000160">
    <property type="term" value="P:phosphorelay signal transduction system"/>
    <property type="evidence" value="ECO:0007669"/>
    <property type="project" value="InterPro"/>
</dbReference>
<dbReference type="EMBL" id="RDSM01000004">
    <property type="protein sequence ID" value="RXH54340.1"/>
    <property type="molecule type" value="Genomic_DNA"/>
</dbReference>
<dbReference type="InterPro" id="IPR025669">
    <property type="entry name" value="AAA_dom"/>
</dbReference>
<dbReference type="Gene3D" id="3.40.50.300">
    <property type="entry name" value="P-loop containing nucleotide triphosphate hydrolases"/>
    <property type="match status" value="1"/>
</dbReference>
<gene>
    <name evidence="3" type="ORF">GRAN_4636</name>
</gene>
<name>A0A4Q0SWM2_9BACT</name>
<reference evidence="4" key="2">
    <citation type="submission" date="2019-02" db="EMBL/GenBank/DDBJ databases">
        <title>Granulicella sibirica sp. nov., a psychrotolerant acidobacterium isolated from an organic soil layer in forested tundra, West Siberia.</title>
        <authorList>
            <person name="Oshkin I.Y."/>
            <person name="Kulichevskaya I.S."/>
            <person name="Rijpstra W.I.C."/>
            <person name="Sinninghe Damste J.S."/>
            <person name="Rakitin A.L."/>
            <person name="Ravin N.V."/>
            <person name="Dedysh S.N."/>
        </authorList>
    </citation>
    <scope>NUCLEOTIDE SEQUENCE [LARGE SCALE GENOMIC DNA]</scope>
    <source>
        <strain evidence="4">AF10</strain>
    </source>
</reference>
<organism evidence="3 4">
    <name type="scientific">Granulicella sibirica</name>
    <dbReference type="NCBI Taxonomy" id="2479048"/>
    <lineage>
        <taxon>Bacteria</taxon>
        <taxon>Pseudomonadati</taxon>
        <taxon>Acidobacteriota</taxon>
        <taxon>Terriglobia</taxon>
        <taxon>Terriglobales</taxon>
        <taxon>Acidobacteriaceae</taxon>
        <taxon>Granulicella</taxon>
    </lineage>
</organism>
<evidence type="ECO:0000313" key="4">
    <source>
        <dbReference type="Proteomes" id="UP000289437"/>
    </source>
</evidence>
<dbReference type="SUPFAM" id="SSF52172">
    <property type="entry name" value="CheY-like"/>
    <property type="match status" value="1"/>
</dbReference>
<reference evidence="3 4" key="1">
    <citation type="submission" date="2018-11" db="EMBL/GenBank/DDBJ databases">
        <authorList>
            <person name="Mardanov A.V."/>
            <person name="Ravin N.V."/>
            <person name="Dedysh S.N."/>
        </authorList>
    </citation>
    <scope>NUCLEOTIDE SEQUENCE [LARGE SCALE GENOMIC DNA]</scope>
    <source>
        <strain evidence="3 4">AF10</strain>
    </source>
</reference>
<dbReference type="SUPFAM" id="SSF52540">
    <property type="entry name" value="P-loop containing nucleoside triphosphate hydrolases"/>
    <property type="match status" value="1"/>
</dbReference>
<sequence>MAIIDCDQDGSLALETMERLLQAAPQRMNLIAAASHADANFLLMAMRAGCNDFLSKPIDREQLSSALARFQAAHTVVSLGPQDLGRVISLFGAKGGVGTTTLAVHLAMQLVRKQGKKVLLIDHKHELGHVALHLGLQDGIYFFSELVQNVDRLDADLLDGFVTHHISGLDVIASPDHAAPLHDIPPGVTERVMDYLRTRYDFIVLDSSVAYSNTLASLVVASDEICLVSTPDVAALRDLVRHTEHLAHMKGSPAKLRIIINRSTAADAVNAEQIQAAVKFPVAMAIPNSYLELVRAVNAGEPVPPQDKGPFIHAIDKWAQRLTTDALSTVAAVRAKKRFTFWRQSA</sequence>
<dbReference type="Pfam" id="PF13614">
    <property type="entry name" value="AAA_31"/>
    <property type="match status" value="1"/>
</dbReference>
<evidence type="ECO:0000259" key="2">
    <source>
        <dbReference type="PROSITE" id="PS50110"/>
    </source>
</evidence>
<dbReference type="GO" id="GO:0005829">
    <property type="term" value="C:cytosol"/>
    <property type="evidence" value="ECO:0007669"/>
    <property type="project" value="TreeGrafter"/>
</dbReference>
<protein>
    <submittedName>
        <fullName evidence="3">Type II/IV secretion system ATPase TadZ/CpaE, associated with Flp pilus assembly</fullName>
    </submittedName>
</protein>
<keyword evidence="4" id="KW-1185">Reference proteome</keyword>
<dbReference type="Proteomes" id="UP000289437">
    <property type="component" value="Unassembled WGS sequence"/>
</dbReference>
<dbReference type="AlphaFoldDB" id="A0A4Q0SWM2"/>
<dbReference type="InterPro" id="IPR011006">
    <property type="entry name" value="CheY-like_superfamily"/>
</dbReference>
<feature type="modified residue" description="4-aspartylphosphate" evidence="1">
    <location>
        <position position="5"/>
    </location>
</feature>
<dbReference type="GO" id="GO:0005524">
    <property type="term" value="F:ATP binding"/>
    <property type="evidence" value="ECO:0007669"/>
    <property type="project" value="TreeGrafter"/>
</dbReference>
<dbReference type="GO" id="GO:0016887">
    <property type="term" value="F:ATP hydrolysis activity"/>
    <property type="evidence" value="ECO:0007669"/>
    <property type="project" value="TreeGrafter"/>
</dbReference>
<evidence type="ECO:0000256" key="1">
    <source>
        <dbReference type="PROSITE-ProRule" id="PRU00169"/>
    </source>
</evidence>
<accession>A0A4Q0SWM2</accession>
<dbReference type="PROSITE" id="PS50110">
    <property type="entry name" value="RESPONSE_REGULATORY"/>
    <property type="match status" value="1"/>
</dbReference>
<keyword evidence="1" id="KW-0597">Phosphoprotein</keyword>
<dbReference type="GO" id="GO:0009898">
    <property type="term" value="C:cytoplasmic side of plasma membrane"/>
    <property type="evidence" value="ECO:0007669"/>
    <property type="project" value="TreeGrafter"/>
</dbReference>
<dbReference type="InterPro" id="IPR027417">
    <property type="entry name" value="P-loop_NTPase"/>
</dbReference>
<dbReference type="PANTHER" id="PTHR43384:SF13">
    <property type="entry name" value="SLR0110 PROTEIN"/>
    <property type="match status" value="1"/>
</dbReference>
<dbReference type="InterPro" id="IPR001789">
    <property type="entry name" value="Sig_transdc_resp-reg_receiver"/>
</dbReference>
<evidence type="ECO:0000313" key="3">
    <source>
        <dbReference type="EMBL" id="RXH54340.1"/>
    </source>
</evidence>
<comment type="caution">
    <text evidence="3">The sequence shown here is derived from an EMBL/GenBank/DDBJ whole genome shotgun (WGS) entry which is preliminary data.</text>
</comment>
<dbReference type="Gene3D" id="3.40.50.2300">
    <property type="match status" value="1"/>
</dbReference>
<proteinExistence type="predicted"/>